<dbReference type="RefSeq" id="XP_041234387.1">
    <property type="nucleotide sequence ID" value="XM_041376419.1"/>
</dbReference>
<keyword evidence="1" id="KW-0732">Signal</keyword>
<proteinExistence type="predicted"/>
<dbReference type="EMBL" id="JABBWK010000001">
    <property type="protein sequence ID" value="KAG1908812.1"/>
    <property type="molecule type" value="Genomic_DNA"/>
</dbReference>
<sequence>MIFRFVQLVQFVLDVVPIPSAKARLPSQNHLGDQGLIRRDSQPTISSTFPQNDYECPTICSIRMIEVEVGKGDICMACKDRTTCDPAGVNALNTICGSTNSVCAGPSVMEPSSSSQPQDITPTKEVHQQIICKAKHGVVGWLFTKYAMSQTAADRKHLIKKAILDAVPRIFSLTVSFNSLVTKEQYRPVSQALTNARGKIIDIARSGVPHAYELYCPSGYMERTPTQYRVHIAMTLTRTGSLTVMHSHHFDPDGNIHVHSHFDHSFIKHIMIRFIWYLRHETFLGESPLTKINYIIAIAVAAVYCVLQEQRMPMPSIDPFTGLVHYNKFVEVIAVLDGLDGEDKKALESFKLDMLEVGPSQMHTNIEADDDDDDLLYE</sequence>
<organism evidence="3 4">
    <name type="scientific">Suillus fuscotomentosus</name>
    <dbReference type="NCBI Taxonomy" id="1912939"/>
    <lineage>
        <taxon>Eukaryota</taxon>
        <taxon>Fungi</taxon>
        <taxon>Dikarya</taxon>
        <taxon>Basidiomycota</taxon>
        <taxon>Agaricomycotina</taxon>
        <taxon>Agaricomycetes</taxon>
        <taxon>Agaricomycetidae</taxon>
        <taxon>Boletales</taxon>
        <taxon>Suillineae</taxon>
        <taxon>Suillaceae</taxon>
        <taxon>Suillus</taxon>
    </lineage>
</organism>
<feature type="signal peptide" evidence="1">
    <location>
        <begin position="1"/>
        <end position="23"/>
    </location>
</feature>
<dbReference type="Proteomes" id="UP001195769">
    <property type="component" value="Unassembled WGS sequence"/>
</dbReference>
<dbReference type="Pfam" id="PF20149">
    <property type="entry name" value="DUF6532"/>
    <property type="match status" value="1"/>
</dbReference>
<feature type="chain" id="PRO_5042031965" description="DUF6532 domain-containing protein" evidence="1">
    <location>
        <begin position="24"/>
        <end position="378"/>
    </location>
</feature>
<feature type="domain" description="DUF6532" evidence="2">
    <location>
        <begin position="153"/>
        <end position="329"/>
    </location>
</feature>
<accession>A0AAD4EMB1</accession>
<gene>
    <name evidence="3" type="ORF">F5891DRAFT_974120</name>
</gene>
<comment type="caution">
    <text evidence="3">The sequence shown here is derived from an EMBL/GenBank/DDBJ whole genome shotgun (WGS) entry which is preliminary data.</text>
</comment>
<evidence type="ECO:0000313" key="4">
    <source>
        <dbReference type="Proteomes" id="UP001195769"/>
    </source>
</evidence>
<dbReference type="InterPro" id="IPR045341">
    <property type="entry name" value="DUF6532"/>
</dbReference>
<evidence type="ECO:0000256" key="1">
    <source>
        <dbReference type="SAM" id="SignalP"/>
    </source>
</evidence>
<evidence type="ECO:0000259" key="2">
    <source>
        <dbReference type="Pfam" id="PF20149"/>
    </source>
</evidence>
<reference evidence="3" key="1">
    <citation type="journal article" date="2020" name="New Phytol.">
        <title>Comparative genomics reveals dynamic genome evolution in host specialist ectomycorrhizal fungi.</title>
        <authorList>
            <person name="Lofgren L.A."/>
            <person name="Nguyen N.H."/>
            <person name="Vilgalys R."/>
            <person name="Ruytinx J."/>
            <person name="Liao H.L."/>
            <person name="Branco S."/>
            <person name="Kuo A."/>
            <person name="LaButti K."/>
            <person name="Lipzen A."/>
            <person name="Andreopoulos W."/>
            <person name="Pangilinan J."/>
            <person name="Riley R."/>
            <person name="Hundley H."/>
            <person name="Na H."/>
            <person name="Barry K."/>
            <person name="Grigoriev I.V."/>
            <person name="Stajich J.E."/>
            <person name="Kennedy P.G."/>
        </authorList>
    </citation>
    <scope>NUCLEOTIDE SEQUENCE</scope>
    <source>
        <strain evidence="3">FC203</strain>
    </source>
</reference>
<dbReference type="AlphaFoldDB" id="A0AAD4EMB1"/>
<keyword evidence="4" id="KW-1185">Reference proteome</keyword>
<dbReference type="GeneID" id="64670717"/>
<evidence type="ECO:0000313" key="3">
    <source>
        <dbReference type="EMBL" id="KAG1908812.1"/>
    </source>
</evidence>
<name>A0AAD4EMB1_9AGAM</name>
<protein>
    <recommendedName>
        <fullName evidence="2">DUF6532 domain-containing protein</fullName>
    </recommendedName>
</protein>